<feature type="region of interest" description="Disordered" evidence="1">
    <location>
        <begin position="44"/>
        <end position="278"/>
    </location>
</feature>
<feature type="region of interest" description="Disordered" evidence="1">
    <location>
        <begin position="458"/>
        <end position="477"/>
    </location>
</feature>
<dbReference type="EMBL" id="ML976729">
    <property type="protein sequence ID" value="KAF1967695.1"/>
    <property type="molecule type" value="Genomic_DNA"/>
</dbReference>
<gene>
    <name evidence="2" type="ORF">BU23DRAFT_559176</name>
</gene>
<protein>
    <submittedName>
        <fullName evidence="2">Uncharacterized protein</fullName>
    </submittedName>
</protein>
<dbReference type="Proteomes" id="UP000800036">
    <property type="component" value="Unassembled WGS sequence"/>
</dbReference>
<feature type="compositionally biased region" description="Polar residues" evidence="1">
    <location>
        <begin position="393"/>
        <end position="403"/>
    </location>
</feature>
<proteinExistence type="predicted"/>
<dbReference type="OrthoDB" id="3797649at2759"/>
<dbReference type="AlphaFoldDB" id="A0A6A5US64"/>
<keyword evidence="3" id="KW-1185">Reference proteome</keyword>
<reference evidence="2" key="1">
    <citation type="journal article" date="2020" name="Stud. Mycol.">
        <title>101 Dothideomycetes genomes: a test case for predicting lifestyles and emergence of pathogens.</title>
        <authorList>
            <person name="Haridas S."/>
            <person name="Albert R."/>
            <person name="Binder M."/>
            <person name="Bloem J."/>
            <person name="Labutti K."/>
            <person name="Salamov A."/>
            <person name="Andreopoulos B."/>
            <person name="Baker S."/>
            <person name="Barry K."/>
            <person name="Bills G."/>
            <person name="Bluhm B."/>
            <person name="Cannon C."/>
            <person name="Castanera R."/>
            <person name="Culley D."/>
            <person name="Daum C."/>
            <person name="Ezra D."/>
            <person name="Gonzalez J."/>
            <person name="Henrissat B."/>
            <person name="Kuo A."/>
            <person name="Liang C."/>
            <person name="Lipzen A."/>
            <person name="Lutzoni F."/>
            <person name="Magnuson J."/>
            <person name="Mondo S."/>
            <person name="Nolan M."/>
            <person name="Ohm R."/>
            <person name="Pangilinan J."/>
            <person name="Park H.-J."/>
            <person name="Ramirez L."/>
            <person name="Alfaro M."/>
            <person name="Sun H."/>
            <person name="Tritt A."/>
            <person name="Yoshinaga Y."/>
            <person name="Zwiers L.-H."/>
            <person name="Turgeon B."/>
            <person name="Goodwin S."/>
            <person name="Spatafora J."/>
            <person name="Crous P."/>
            <person name="Grigoriev I."/>
        </authorList>
    </citation>
    <scope>NUCLEOTIDE SEQUENCE</scope>
    <source>
        <strain evidence="2">CBS 107.79</strain>
    </source>
</reference>
<feature type="compositionally biased region" description="Polar residues" evidence="1">
    <location>
        <begin position="105"/>
        <end position="121"/>
    </location>
</feature>
<feature type="compositionally biased region" description="Basic and acidic residues" evidence="1">
    <location>
        <begin position="170"/>
        <end position="179"/>
    </location>
</feature>
<feature type="compositionally biased region" description="Basic and acidic residues" evidence="1">
    <location>
        <begin position="220"/>
        <end position="270"/>
    </location>
</feature>
<feature type="compositionally biased region" description="Basic and acidic residues" evidence="1">
    <location>
        <begin position="138"/>
        <end position="163"/>
    </location>
</feature>
<feature type="region of interest" description="Disordered" evidence="1">
    <location>
        <begin position="304"/>
        <end position="436"/>
    </location>
</feature>
<name>A0A6A5US64_9PLEO</name>
<evidence type="ECO:0000313" key="2">
    <source>
        <dbReference type="EMBL" id="KAF1967695.1"/>
    </source>
</evidence>
<accession>A0A6A5US64</accession>
<feature type="compositionally biased region" description="Basic and acidic residues" evidence="1">
    <location>
        <begin position="372"/>
        <end position="390"/>
    </location>
</feature>
<organism evidence="2 3">
    <name type="scientific">Bimuria novae-zelandiae CBS 107.79</name>
    <dbReference type="NCBI Taxonomy" id="1447943"/>
    <lineage>
        <taxon>Eukaryota</taxon>
        <taxon>Fungi</taxon>
        <taxon>Dikarya</taxon>
        <taxon>Ascomycota</taxon>
        <taxon>Pezizomycotina</taxon>
        <taxon>Dothideomycetes</taxon>
        <taxon>Pleosporomycetidae</taxon>
        <taxon>Pleosporales</taxon>
        <taxon>Massarineae</taxon>
        <taxon>Didymosphaeriaceae</taxon>
        <taxon>Bimuria</taxon>
    </lineage>
</organism>
<feature type="compositionally biased region" description="Basic and acidic residues" evidence="1">
    <location>
        <begin position="44"/>
        <end position="53"/>
    </location>
</feature>
<feature type="compositionally biased region" description="Basic and acidic residues" evidence="1">
    <location>
        <begin position="460"/>
        <end position="470"/>
    </location>
</feature>
<feature type="compositionally biased region" description="Basic and acidic residues" evidence="1">
    <location>
        <begin position="80"/>
        <end position="103"/>
    </location>
</feature>
<evidence type="ECO:0000256" key="1">
    <source>
        <dbReference type="SAM" id="MobiDB-lite"/>
    </source>
</evidence>
<evidence type="ECO:0000313" key="3">
    <source>
        <dbReference type="Proteomes" id="UP000800036"/>
    </source>
</evidence>
<sequence>MSSSYFDAQPAKALPHSALLNIPEGSDFGRTGLLSPQVSRILDDLELNEKSSSDDDNASLSGEDSGSDRDTSRGRKSRRNIPEQDNAIRKAEPSPLVPRDKRVQIHNQSSSHRPGLNSQKNPHLARFHSLRSMLFSSHIEEHMQKQHESEAEAQWKTEHDLRKGLNRPKTPPEKQKSSKEGLAQMMKAGLKRMASKQSPPPMAKIPEDNVSTASDEEEEAVYHSDDENINHSDIEDLVRWVSKRDPPSDGEARGPKEDEADQLSKADSGHESLGLSDVEELVRWVSRKDVPESQELENHLKVLAGNEHHGYSDVSTQSDSEAETGQHHHRAFIDEDDISELVRWVSHKDGPKAGPIRNKKDGSGAGTPSGSDAHDPHTDDLVRWVTKTDDTSGESINLSQESLPITADGKNEPNAAPKPGSGLKQEVSHSVPASKPEAMESDVALTHDDVDELVNWVTKKKADTQEEDRGPAPQRLT</sequence>